<evidence type="ECO:0000313" key="4">
    <source>
        <dbReference type="EMBL" id="XBO40011.1"/>
    </source>
</evidence>
<dbReference type="CDD" id="cd19607">
    <property type="entry name" value="GTA_TIM-barrel-like"/>
    <property type="match status" value="1"/>
</dbReference>
<dbReference type="EMBL" id="CP157484">
    <property type="protein sequence ID" value="XBO40011.1"/>
    <property type="molecule type" value="Genomic_DNA"/>
</dbReference>
<evidence type="ECO:0000259" key="2">
    <source>
        <dbReference type="Pfam" id="PF13550"/>
    </source>
</evidence>
<sequence>MTTLILQAAGSAIGTALAGPIGGAIGQALGAASGSAIDGALLGGSGQKHVEGPRLKTLAGLGSTEGAPIARVYGRARIGGEAIWATRFEEVASTAKSGGGKGIGGAGASASTQTYSYYANLAVGLCEGPIAFVRRIWADGRELDQTTLSIRVHRGVEDQDPDPLIVAKEGADQAPAYRGLAYVVFERLPLAPFGDRVPQLSFEVVRPVAGLGARIRAVDLIPGAGEFVYAPDLVTREADFGVTTPENRHVLTHASDWAASLDALQALCPRLESVGLVAAWFGDDLRAGRCTIAPRVEGKGRSHAGVEWAAAGLKRQDARLVSLVDGRPAYGGTPSDASVMAAIRDLKARGLKVMLYPFVMMDVPAGNALPDPATGAPGQPPYPWRGRITCHPAPGVAGTPDATPAAGAQIAALFGAARREDFSVTEAGVAYAGPDEWSLRRQVLHYAHLAAAAGGVDTMLIGSELVGVTRTRSALGVYPAAALLAALAADVKAVVGPATKVVYAADWTEYGAHVPAPGELRFPLDPLWASPAIDAVGVDLWQPMGDWRDAPGHRDAALGRNAADPAYLAANVARGEGYDWYYADDAGRAAQARLPITDGAYGEPWVFRPKDFVNWWARPHVERTGGVEAGAPTAWVPQSKPILFVECGCPAVDKGANGPTAFPDPKSIEGRAPPFSRNFRDDLIQARAVSALLAHFDPASPGFDPADNPVSPLFGGRMVDPTRIHVWAWDARPFPAFPALSGVWSDAASWERGHWLTGRLEGAALDELVAAILEDWGAPAPGRMTVDGFVDGYVVDRPLSARAALEPLAALFGFDAAATGGMLSFSGRQAQPVATLTEDDLVPDRDGATLRLTRAQDSDLPGELTLGFIDADGDYARASVMSRRLEGASRRESQTEIAAALPRAAAARLADMALYDAWVGRETVQFGLRPGWLALEVGDCVRLPVDGAARPFRITRIRDAEQRDVTARAVETGTYDPPPRAGPVQPSPAPSIAGRPFAVVVDLPLARQEPAMLQALAVTAEPWPGRLAVWRSSDGGAFEAVAFADRPCGLGRLIAPLAAGPLWRWDEAAELRITLGSGALPDPSDAAALAQATLVGVQGADDAWEALCFARSELIGPGRWRLSRLIRGVGGSEAAAARPAPAGSLVALLDSALTPLGVGAASLGRAYSYRVGPASRGSDDAAVTAFSASPGPAALACLSPVRARATRTPGGVGLSWIRRGRIEADAWEPVEIPLGEEAEAYAVEILRGGQAVRTLDCAAPRALYAAADELADFGAAQTRLAVRIAQVSAAVGRGAALTADLPIL</sequence>
<feature type="domain" description="Rcc01698-like C-terminal" evidence="3">
    <location>
        <begin position="1050"/>
        <end position="1146"/>
    </location>
</feature>
<dbReference type="InterPro" id="IPR032876">
    <property type="entry name" value="J_dom"/>
</dbReference>
<dbReference type="Gene3D" id="3.20.20.80">
    <property type="entry name" value="Glycosidases"/>
    <property type="match status" value="1"/>
</dbReference>
<evidence type="ECO:0000259" key="3">
    <source>
        <dbReference type="Pfam" id="PF23666"/>
    </source>
</evidence>
<protein>
    <submittedName>
        <fullName evidence="4">Glycoside hydrolase/phage tail family protein</fullName>
    </submittedName>
</protein>
<dbReference type="Pfam" id="PF23666">
    <property type="entry name" value="Rcc01698_C"/>
    <property type="match status" value="1"/>
</dbReference>
<evidence type="ECO:0000259" key="1">
    <source>
        <dbReference type="Pfam" id="PF13547"/>
    </source>
</evidence>
<proteinExistence type="predicted"/>
<keyword evidence="4" id="KW-0378">Hydrolase</keyword>
<gene>
    <name evidence="4" type="ORF">ABEG18_04315</name>
</gene>
<dbReference type="RefSeq" id="WP_406856865.1">
    <property type="nucleotide sequence ID" value="NZ_CP157484.1"/>
</dbReference>
<dbReference type="InterPro" id="IPR056490">
    <property type="entry name" value="Rcc01698_C"/>
</dbReference>
<feature type="domain" description="GTA TIM-barrel-like" evidence="1">
    <location>
        <begin position="437"/>
        <end position="738"/>
    </location>
</feature>
<dbReference type="GO" id="GO:0016787">
    <property type="term" value="F:hydrolase activity"/>
    <property type="evidence" value="ECO:0007669"/>
    <property type="project" value="UniProtKB-KW"/>
</dbReference>
<reference evidence="4" key="1">
    <citation type="submission" date="2024-05" db="EMBL/GenBank/DDBJ databases">
        <authorList>
            <person name="Kim S."/>
            <person name="Heo J."/>
            <person name="Choi H."/>
            <person name="Choi Y."/>
            <person name="Kwon S.-W."/>
            <person name="Kim Y."/>
        </authorList>
    </citation>
    <scope>NUCLEOTIDE SEQUENCE</scope>
    <source>
        <strain evidence="4">KACC 23698</strain>
    </source>
</reference>
<dbReference type="Pfam" id="PF13547">
    <property type="entry name" value="GTA_TIM"/>
    <property type="match status" value="1"/>
</dbReference>
<name>A0AAU7JIK0_9HYPH</name>
<dbReference type="InterPro" id="IPR025195">
    <property type="entry name" value="GTA_TIM_dom"/>
</dbReference>
<accession>A0AAU7JIK0</accession>
<feature type="domain" description="Tip attachment protein J" evidence="2">
    <location>
        <begin position="796"/>
        <end position="958"/>
    </location>
</feature>
<organism evidence="4">
    <name type="scientific">Alsobacter sp. KACC 23698</name>
    <dbReference type="NCBI Taxonomy" id="3149229"/>
    <lineage>
        <taxon>Bacteria</taxon>
        <taxon>Pseudomonadati</taxon>
        <taxon>Pseudomonadota</taxon>
        <taxon>Alphaproteobacteria</taxon>
        <taxon>Hyphomicrobiales</taxon>
        <taxon>Alsobacteraceae</taxon>
        <taxon>Alsobacter</taxon>
    </lineage>
</organism>
<dbReference type="Pfam" id="PF13550">
    <property type="entry name" value="Phage-tail_3"/>
    <property type="match status" value="1"/>
</dbReference>